<feature type="compositionally biased region" description="Low complexity" evidence="1">
    <location>
        <begin position="49"/>
        <end position="69"/>
    </location>
</feature>
<proteinExistence type="predicted"/>
<name>A0A8K0TBY4_9PEZI</name>
<evidence type="ECO:0000313" key="2">
    <source>
        <dbReference type="EMBL" id="KAH7358769.1"/>
    </source>
</evidence>
<feature type="compositionally biased region" description="Polar residues" evidence="1">
    <location>
        <begin position="15"/>
        <end position="30"/>
    </location>
</feature>
<organism evidence="2 3">
    <name type="scientific">Plectosphaerella cucumerina</name>
    <dbReference type="NCBI Taxonomy" id="40658"/>
    <lineage>
        <taxon>Eukaryota</taxon>
        <taxon>Fungi</taxon>
        <taxon>Dikarya</taxon>
        <taxon>Ascomycota</taxon>
        <taxon>Pezizomycotina</taxon>
        <taxon>Sordariomycetes</taxon>
        <taxon>Hypocreomycetidae</taxon>
        <taxon>Glomerellales</taxon>
        <taxon>Plectosphaerellaceae</taxon>
        <taxon>Plectosphaerella</taxon>
    </lineage>
</organism>
<accession>A0A8K0TBY4</accession>
<feature type="region of interest" description="Disordered" evidence="1">
    <location>
        <begin position="123"/>
        <end position="240"/>
    </location>
</feature>
<reference evidence="2" key="1">
    <citation type="journal article" date="2021" name="Nat. Commun.">
        <title>Genetic determinants of endophytism in the Arabidopsis root mycobiome.</title>
        <authorList>
            <person name="Mesny F."/>
            <person name="Miyauchi S."/>
            <person name="Thiergart T."/>
            <person name="Pickel B."/>
            <person name="Atanasova L."/>
            <person name="Karlsson M."/>
            <person name="Huettel B."/>
            <person name="Barry K.W."/>
            <person name="Haridas S."/>
            <person name="Chen C."/>
            <person name="Bauer D."/>
            <person name="Andreopoulos W."/>
            <person name="Pangilinan J."/>
            <person name="LaButti K."/>
            <person name="Riley R."/>
            <person name="Lipzen A."/>
            <person name="Clum A."/>
            <person name="Drula E."/>
            <person name="Henrissat B."/>
            <person name="Kohler A."/>
            <person name="Grigoriev I.V."/>
            <person name="Martin F.M."/>
            <person name="Hacquard S."/>
        </authorList>
    </citation>
    <scope>NUCLEOTIDE SEQUENCE</scope>
    <source>
        <strain evidence="2">MPI-CAGE-AT-0016</strain>
    </source>
</reference>
<keyword evidence="3" id="KW-1185">Reference proteome</keyword>
<feature type="compositionally biased region" description="Polar residues" evidence="1">
    <location>
        <begin position="213"/>
        <end position="224"/>
    </location>
</feature>
<feature type="compositionally biased region" description="Basic and acidic residues" evidence="1">
    <location>
        <begin position="73"/>
        <end position="91"/>
    </location>
</feature>
<feature type="compositionally biased region" description="Low complexity" evidence="1">
    <location>
        <begin position="144"/>
        <end position="153"/>
    </location>
</feature>
<dbReference type="EMBL" id="JAGPXD010000004">
    <property type="protein sequence ID" value="KAH7358769.1"/>
    <property type="molecule type" value="Genomic_DNA"/>
</dbReference>
<sequence>MGEKEVDEYAEIPQQRRTSSISRMLKQLTTRIGLGDRRASDKRPHIPRGADQGAAVAPPPGATAGVQPTSRDSFAESRKNKMKQTHRDRQRHEHHGSSGGKKRSVFGGKASLDLNQVNEVLKTQMPAGHSENLTYRRAGQCAHSGMRSSSSPPRGDKQADDSLSLSTNEEDAAANPVVTQRMRQAARGMERMARAQQLLNRVKDLGDPCVDETPSSRPQASSGKGNPMARRAAPPVQAPA</sequence>
<feature type="region of interest" description="Disordered" evidence="1">
    <location>
        <begin position="1"/>
        <end position="111"/>
    </location>
</feature>
<dbReference type="OrthoDB" id="10460526at2759"/>
<dbReference type="Proteomes" id="UP000813385">
    <property type="component" value="Unassembled WGS sequence"/>
</dbReference>
<feature type="compositionally biased region" description="Basic residues" evidence="1">
    <location>
        <begin position="92"/>
        <end position="104"/>
    </location>
</feature>
<feature type="compositionally biased region" description="Basic and acidic residues" evidence="1">
    <location>
        <begin position="34"/>
        <end position="44"/>
    </location>
</feature>
<evidence type="ECO:0000313" key="3">
    <source>
        <dbReference type="Proteomes" id="UP000813385"/>
    </source>
</evidence>
<dbReference type="AlphaFoldDB" id="A0A8K0TBY4"/>
<gene>
    <name evidence="2" type="ORF">B0T11DRAFT_285135</name>
</gene>
<evidence type="ECO:0000256" key="1">
    <source>
        <dbReference type="SAM" id="MobiDB-lite"/>
    </source>
</evidence>
<feature type="compositionally biased region" description="Low complexity" evidence="1">
    <location>
        <begin position="227"/>
        <end position="240"/>
    </location>
</feature>
<protein>
    <submittedName>
        <fullName evidence="2">Uncharacterized protein</fullName>
    </submittedName>
</protein>
<feature type="compositionally biased region" description="Acidic residues" evidence="1">
    <location>
        <begin position="1"/>
        <end position="10"/>
    </location>
</feature>
<comment type="caution">
    <text evidence="2">The sequence shown here is derived from an EMBL/GenBank/DDBJ whole genome shotgun (WGS) entry which is preliminary data.</text>
</comment>